<dbReference type="EMBL" id="NBTZ01000164">
    <property type="protein sequence ID" value="OTP66110.1"/>
    <property type="molecule type" value="Genomic_DNA"/>
</dbReference>
<accession>A0A242M4J1</accession>
<protein>
    <submittedName>
        <fullName evidence="1">Uncharacterized protein</fullName>
    </submittedName>
</protein>
<dbReference type="AlphaFoldDB" id="A0A242M4J1"/>
<proteinExistence type="predicted"/>
<comment type="caution">
    <text evidence="1">The sequence shown here is derived from an EMBL/GenBank/DDBJ whole genome shotgun (WGS) entry which is preliminary data.</text>
</comment>
<dbReference type="Proteomes" id="UP000195221">
    <property type="component" value="Unassembled WGS sequence"/>
</dbReference>
<evidence type="ECO:0000313" key="2">
    <source>
        <dbReference type="Proteomes" id="UP000195221"/>
    </source>
</evidence>
<organism evidence="1 2">
    <name type="scientific">Caballeronia sordidicola</name>
    <name type="common">Burkholderia sordidicola</name>
    <dbReference type="NCBI Taxonomy" id="196367"/>
    <lineage>
        <taxon>Bacteria</taxon>
        <taxon>Pseudomonadati</taxon>
        <taxon>Pseudomonadota</taxon>
        <taxon>Betaproteobacteria</taxon>
        <taxon>Burkholderiales</taxon>
        <taxon>Burkholderiaceae</taxon>
        <taxon>Caballeronia</taxon>
    </lineage>
</organism>
<gene>
    <name evidence="1" type="ORF">PAMC26577_38400</name>
</gene>
<evidence type="ECO:0000313" key="1">
    <source>
        <dbReference type="EMBL" id="OTP66110.1"/>
    </source>
</evidence>
<reference evidence="1 2" key="1">
    <citation type="submission" date="2017-03" db="EMBL/GenBank/DDBJ databases">
        <title>Genome analysis of strain PAMC 26577.</title>
        <authorList>
            <person name="Oh H.-M."/>
            <person name="Yang J.-A."/>
        </authorList>
    </citation>
    <scope>NUCLEOTIDE SEQUENCE [LARGE SCALE GENOMIC DNA]</scope>
    <source>
        <strain evidence="1 2">PAMC 26577</strain>
    </source>
</reference>
<name>A0A242M4J1_CABSO</name>
<sequence length="47" mass="5132">MPIGGADAGSAAANVNLIQPWQKRKAFNTMTRIRAFIVTPDMKTDAR</sequence>